<proteinExistence type="predicted"/>
<gene>
    <name evidence="2" type="ORF">KTT_23080</name>
</gene>
<evidence type="ECO:0000313" key="2">
    <source>
        <dbReference type="EMBL" id="GCE12449.1"/>
    </source>
</evidence>
<dbReference type="PANTHER" id="PTHR30595">
    <property type="entry name" value="GLPR-RELATED TRANSCRIPTIONAL REPRESSOR"/>
    <property type="match status" value="1"/>
</dbReference>
<sequence>MAELQEAELRQRIQFGETSTVELKVAVPRHLDLAERFCGMANAQGGIVIIGVKDVEHTIVGVPDERQASTMDTILRAARVNIKPSLPLDPAEPEVYVLDGKIVAVHPMRTAGMVLAARLRQTRLL</sequence>
<dbReference type="PANTHER" id="PTHR30595:SF6">
    <property type="entry name" value="SCHLAFEN ALBA-2 DOMAIN-CONTAINING PROTEIN"/>
    <property type="match status" value="1"/>
</dbReference>
<feature type="domain" description="Schlafen AlbA-2" evidence="1">
    <location>
        <begin position="17"/>
        <end position="106"/>
    </location>
</feature>
<comment type="caution">
    <text evidence="2">The sequence shown here is derived from an EMBL/GenBank/DDBJ whole genome shotgun (WGS) entry which is preliminary data.</text>
</comment>
<keyword evidence="3" id="KW-1185">Reference proteome</keyword>
<dbReference type="Proteomes" id="UP000287352">
    <property type="component" value="Unassembled WGS sequence"/>
</dbReference>
<dbReference type="AlphaFoldDB" id="A0A402A062"/>
<protein>
    <recommendedName>
        <fullName evidence="1">Schlafen AlbA-2 domain-containing protein</fullName>
    </recommendedName>
</protein>
<dbReference type="InterPro" id="IPR038461">
    <property type="entry name" value="Schlafen_AlbA_2_dom_sf"/>
</dbReference>
<evidence type="ECO:0000313" key="3">
    <source>
        <dbReference type="Proteomes" id="UP000287352"/>
    </source>
</evidence>
<name>A0A402A062_9CHLR</name>
<organism evidence="2 3">
    <name type="scientific">Tengunoibacter tsumagoiensis</name>
    <dbReference type="NCBI Taxonomy" id="2014871"/>
    <lineage>
        <taxon>Bacteria</taxon>
        <taxon>Bacillati</taxon>
        <taxon>Chloroflexota</taxon>
        <taxon>Ktedonobacteria</taxon>
        <taxon>Ktedonobacterales</taxon>
        <taxon>Dictyobacteraceae</taxon>
        <taxon>Tengunoibacter</taxon>
    </lineage>
</organism>
<dbReference type="RefSeq" id="WP_126580068.1">
    <property type="nucleotide sequence ID" value="NZ_BIFR01000001.1"/>
</dbReference>
<dbReference type="Gene3D" id="3.30.950.30">
    <property type="entry name" value="Schlafen, AAA domain"/>
    <property type="match status" value="1"/>
</dbReference>
<accession>A0A402A062</accession>
<dbReference type="OrthoDB" id="320597at2"/>
<reference evidence="3" key="1">
    <citation type="submission" date="2018-12" db="EMBL/GenBank/DDBJ databases">
        <title>Tengunoibacter tsumagoiensis gen. nov., sp. nov., Dictyobacter kobayashii sp. nov., D. alpinus sp. nov., and D. joshuensis sp. nov. and description of Dictyobacteraceae fam. nov. within the order Ktedonobacterales isolated from Tengu-no-mugimeshi.</title>
        <authorList>
            <person name="Wang C.M."/>
            <person name="Zheng Y."/>
            <person name="Sakai Y."/>
            <person name="Toyoda A."/>
            <person name="Minakuchi Y."/>
            <person name="Abe K."/>
            <person name="Yokota A."/>
            <person name="Yabe S."/>
        </authorList>
    </citation>
    <scope>NUCLEOTIDE SEQUENCE [LARGE SCALE GENOMIC DNA]</scope>
    <source>
        <strain evidence="3">Uno3</strain>
    </source>
</reference>
<evidence type="ECO:0000259" key="1">
    <source>
        <dbReference type="Pfam" id="PF04326"/>
    </source>
</evidence>
<dbReference type="InterPro" id="IPR007421">
    <property type="entry name" value="Schlafen_AlbA_2_dom"/>
</dbReference>
<dbReference type="EMBL" id="BIFR01000001">
    <property type="protein sequence ID" value="GCE12449.1"/>
    <property type="molecule type" value="Genomic_DNA"/>
</dbReference>
<dbReference type="Pfam" id="PF04326">
    <property type="entry name" value="SLFN_AlbA_2"/>
    <property type="match status" value="1"/>
</dbReference>